<feature type="binding site" evidence="16">
    <location>
        <position position="96"/>
    </location>
    <ligand>
        <name>substrate</name>
    </ligand>
</feature>
<comment type="caution">
    <text evidence="16">Lacks conserved residue(s) required for the propagation of feature annotation.</text>
</comment>
<evidence type="ECO:0000256" key="11">
    <source>
        <dbReference type="ARBA" id="ARBA00022840"/>
    </source>
</evidence>
<evidence type="ECO:0000256" key="13">
    <source>
        <dbReference type="ARBA" id="ARBA00022993"/>
    </source>
</evidence>
<keyword evidence="9 16" id="KW-0547">Nucleotide-binding</keyword>
<dbReference type="SUPFAM" id="SSF53067">
    <property type="entry name" value="Actin-like ATPase domain"/>
    <property type="match status" value="2"/>
</dbReference>
<feature type="binding site" evidence="16">
    <location>
        <begin position="103"/>
        <end position="106"/>
    </location>
    <ligand>
        <name>substrate</name>
    </ligand>
</feature>
<evidence type="ECO:0000256" key="4">
    <source>
        <dbReference type="ARBA" id="ARBA00005225"/>
    </source>
</evidence>
<dbReference type="HAMAP" id="MF_01274">
    <property type="entry name" value="Pantothen_kinase_3"/>
    <property type="match status" value="1"/>
</dbReference>
<evidence type="ECO:0000256" key="8">
    <source>
        <dbReference type="ARBA" id="ARBA00022679"/>
    </source>
</evidence>
<dbReference type="CDD" id="cd24015">
    <property type="entry name" value="ASKHA_NBD_PanK-III"/>
    <property type="match status" value="1"/>
</dbReference>
<dbReference type="PANTHER" id="PTHR34265">
    <property type="entry name" value="TYPE III PANTOTHENATE KINASE"/>
    <property type="match status" value="1"/>
</dbReference>
<evidence type="ECO:0000256" key="5">
    <source>
        <dbReference type="ARBA" id="ARBA00011738"/>
    </source>
</evidence>
<evidence type="ECO:0000313" key="18">
    <source>
        <dbReference type="Proteomes" id="UP000014400"/>
    </source>
</evidence>
<evidence type="ECO:0000256" key="1">
    <source>
        <dbReference type="ARBA" id="ARBA00001206"/>
    </source>
</evidence>
<dbReference type="Proteomes" id="UP000014400">
    <property type="component" value="Unassembled WGS sequence"/>
</dbReference>
<comment type="catalytic activity">
    <reaction evidence="1 16">
        <text>(R)-pantothenate + ATP = (R)-4'-phosphopantothenate + ADP + H(+)</text>
        <dbReference type="Rhea" id="RHEA:16373"/>
        <dbReference type="ChEBI" id="CHEBI:10986"/>
        <dbReference type="ChEBI" id="CHEBI:15378"/>
        <dbReference type="ChEBI" id="CHEBI:29032"/>
        <dbReference type="ChEBI" id="CHEBI:30616"/>
        <dbReference type="ChEBI" id="CHEBI:456216"/>
        <dbReference type="EC" id="2.7.1.33"/>
    </reaction>
</comment>
<dbReference type="RefSeq" id="WP_016475301.1">
    <property type="nucleotide sequence ID" value="NZ_KE150482.1"/>
</dbReference>
<dbReference type="NCBIfam" id="TIGR00671">
    <property type="entry name" value="baf"/>
    <property type="match status" value="1"/>
</dbReference>
<dbReference type="AlphaFoldDB" id="S3BTH2"/>
<accession>S3BTH2</accession>
<evidence type="ECO:0000256" key="6">
    <source>
        <dbReference type="ARBA" id="ARBA00012102"/>
    </source>
</evidence>
<name>S3BTH2_9BURK</name>
<dbReference type="EC" id="2.7.1.33" evidence="6 16"/>
<dbReference type="InterPro" id="IPR043129">
    <property type="entry name" value="ATPase_NBD"/>
</dbReference>
<dbReference type="Pfam" id="PF03309">
    <property type="entry name" value="Pan_kinase"/>
    <property type="match status" value="1"/>
</dbReference>
<keyword evidence="11 16" id="KW-0067">ATP-binding</keyword>
<comment type="subcellular location">
    <subcellularLocation>
        <location evidence="3 16">Cytoplasm</location>
    </subcellularLocation>
</comment>
<dbReference type="STRING" id="1203554.HMPREF1476_02318"/>
<comment type="similarity">
    <text evidence="14 16">Belongs to the type III pantothenate kinase family.</text>
</comment>
<comment type="function">
    <text evidence="16">Catalyzes the phosphorylation of pantothenate (Pan), the first step in CoA biosynthesis.</text>
</comment>
<sequence>MKTILVDLGNTALKWAVLGNEHEPHTVVHRGAPESLHDLYEVWQCEAPDAVLGCTVAAPKLAFSATKFFNACDIPWQWVHSLPTFRCAQWELRNNYLHPELLGADRWCAAIGAIDSAPAEAILIVQLGTATTVDAVLRESERHYVFLGGRIAPGPTMMQQSLVNGTAALTSDIGLWQSEPRLTKDAIVTGILDSQAGLVRLAFEELAQQVRDPASVRVVVAGGSARFAQERMRQVLPQMELRHNLVLLGLAALARARTGS</sequence>
<feature type="binding site" evidence="16">
    <location>
        <begin position="7"/>
        <end position="14"/>
    </location>
    <ligand>
        <name>ATP</name>
        <dbReference type="ChEBI" id="CHEBI:30616"/>
    </ligand>
</feature>
<evidence type="ECO:0000256" key="7">
    <source>
        <dbReference type="ARBA" id="ARBA00022490"/>
    </source>
</evidence>
<evidence type="ECO:0000256" key="9">
    <source>
        <dbReference type="ARBA" id="ARBA00022741"/>
    </source>
</evidence>
<dbReference type="UniPathway" id="UPA00241">
    <property type="reaction ID" value="UER00352"/>
</dbReference>
<keyword evidence="13 16" id="KW-0173">Coenzyme A biosynthesis</keyword>
<feature type="active site" description="Proton acceptor" evidence="16">
    <location>
        <position position="105"/>
    </location>
</feature>
<keyword evidence="10 16" id="KW-0418">Kinase</keyword>
<keyword evidence="18" id="KW-1185">Reference proteome</keyword>
<dbReference type="GO" id="GO:0015937">
    <property type="term" value="P:coenzyme A biosynthetic process"/>
    <property type="evidence" value="ECO:0007669"/>
    <property type="project" value="UniProtKB-UniRule"/>
</dbReference>
<proteinExistence type="inferred from homology"/>
<dbReference type="InterPro" id="IPR004619">
    <property type="entry name" value="Type_III_PanK"/>
</dbReference>
<protein>
    <recommendedName>
        <fullName evidence="15 16">Type III pantothenate kinase</fullName>
        <ecNumber evidence="6 16">2.7.1.33</ecNumber>
    </recommendedName>
    <alternativeName>
        <fullName evidence="16">PanK-III</fullName>
    </alternativeName>
    <alternativeName>
        <fullName evidence="16">Pantothenic acid kinase</fullName>
    </alternativeName>
</protein>
<evidence type="ECO:0000256" key="2">
    <source>
        <dbReference type="ARBA" id="ARBA00001958"/>
    </source>
</evidence>
<keyword evidence="7 16" id="KW-0963">Cytoplasm</keyword>
<dbReference type="GO" id="GO:0005524">
    <property type="term" value="F:ATP binding"/>
    <property type="evidence" value="ECO:0007669"/>
    <property type="project" value="UniProtKB-UniRule"/>
</dbReference>
<comment type="cofactor">
    <cofactor evidence="2">
        <name>K(+)</name>
        <dbReference type="ChEBI" id="CHEBI:29103"/>
    </cofactor>
</comment>
<dbReference type="GO" id="GO:0005737">
    <property type="term" value="C:cytoplasm"/>
    <property type="evidence" value="ECO:0007669"/>
    <property type="project" value="UniProtKB-SubCell"/>
</dbReference>
<dbReference type="PANTHER" id="PTHR34265:SF1">
    <property type="entry name" value="TYPE III PANTOTHENATE KINASE"/>
    <property type="match status" value="1"/>
</dbReference>
<keyword evidence="12 16" id="KW-0630">Potassium</keyword>
<feature type="binding site" evidence="16">
    <location>
        <position position="129"/>
    </location>
    <ligand>
        <name>ATP</name>
        <dbReference type="ChEBI" id="CHEBI:30616"/>
    </ligand>
</feature>
<evidence type="ECO:0000256" key="15">
    <source>
        <dbReference type="ARBA" id="ARBA00040883"/>
    </source>
</evidence>
<comment type="pathway">
    <text evidence="4 16">Cofactor biosynthesis; coenzyme A biosynthesis; CoA from (R)-pantothenate: step 1/5.</text>
</comment>
<evidence type="ECO:0000256" key="14">
    <source>
        <dbReference type="ARBA" id="ARBA00038036"/>
    </source>
</evidence>
<dbReference type="Gene3D" id="3.30.420.40">
    <property type="match status" value="2"/>
</dbReference>
<evidence type="ECO:0000256" key="12">
    <source>
        <dbReference type="ARBA" id="ARBA00022958"/>
    </source>
</evidence>
<comment type="subunit">
    <text evidence="5 16">Homodimer.</text>
</comment>
<feature type="binding site" evidence="16">
    <location>
        <position position="183"/>
    </location>
    <ligand>
        <name>substrate</name>
    </ligand>
</feature>
<comment type="cofactor">
    <cofactor evidence="16">
        <name>NH4(+)</name>
        <dbReference type="ChEBI" id="CHEBI:28938"/>
    </cofactor>
    <cofactor evidence="16">
        <name>K(+)</name>
        <dbReference type="ChEBI" id="CHEBI:29103"/>
    </cofactor>
    <text evidence="16">A monovalent cation. Ammonium or potassium.</text>
</comment>
<evidence type="ECO:0000256" key="3">
    <source>
        <dbReference type="ARBA" id="ARBA00004496"/>
    </source>
</evidence>
<dbReference type="EMBL" id="ATCF01000038">
    <property type="protein sequence ID" value="EPD97482.1"/>
    <property type="molecule type" value="Genomic_DNA"/>
</dbReference>
<dbReference type="eggNOG" id="COG1521">
    <property type="taxonomic scope" value="Bacteria"/>
</dbReference>
<dbReference type="HOGENOM" id="CLU_066627_0_0_4"/>
<dbReference type="GO" id="GO:0004594">
    <property type="term" value="F:pantothenate kinase activity"/>
    <property type="evidence" value="ECO:0007669"/>
    <property type="project" value="UniProtKB-UniRule"/>
</dbReference>
<reference evidence="17 18" key="1">
    <citation type="submission" date="2013-04" db="EMBL/GenBank/DDBJ databases">
        <title>The Genome Sequence of Sutterella wadsworthensis HGA0223.</title>
        <authorList>
            <consortium name="The Broad Institute Genomics Platform"/>
            <person name="Earl A."/>
            <person name="Ward D."/>
            <person name="Feldgarden M."/>
            <person name="Gevers D."/>
            <person name="Schmidt T.M."/>
            <person name="Dover J."/>
            <person name="Dai D."/>
            <person name="Walker B."/>
            <person name="Young S."/>
            <person name="Zeng Q."/>
            <person name="Gargeya S."/>
            <person name="Fitzgerald M."/>
            <person name="Haas B."/>
            <person name="Abouelleil A."/>
            <person name="Allen A.W."/>
            <person name="Alvarado L."/>
            <person name="Arachchi H.M."/>
            <person name="Berlin A.M."/>
            <person name="Chapman S.B."/>
            <person name="Gainer-Dewar J."/>
            <person name="Goldberg J."/>
            <person name="Griggs A."/>
            <person name="Gujja S."/>
            <person name="Hansen M."/>
            <person name="Howarth C."/>
            <person name="Imamovic A."/>
            <person name="Ireland A."/>
            <person name="Larimer J."/>
            <person name="McCowan C."/>
            <person name="Murphy C."/>
            <person name="Pearson M."/>
            <person name="Poon T.W."/>
            <person name="Priest M."/>
            <person name="Roberts A."/>
            <person name="Saif S."/>
            <person name="Shea T."/>
            <person name="Sisk P."/>
            <person name="Sykes S."/>
            <person name="Wortman J."/>
            <person name="Nusbaum C."/>
            <person name="Birren B."/>
        </authorList>
    </citation>
    <scope>NUCLEOTIDE SEQUENCE [LARGE SCALE GENOMIC DNA]</scope>
    <source>
        <strain evidence="17 18">HGA0223</strain>
    </source>
</reference>
<evidence type="ECO:0000256" key="10">
    <source>
        <dbReference type="ARBA" id="ARBA00022777"/>
    </source>
</evidence>
<evidence type="ECO:0000256" key="16">
    <source>
        <dbReference type="HAMAP-Rule" id="MF_01274"/>
    </source>
</evidence>
<comment type="caution">
    <text evidence="17">The sequence shown here is derived from an EMBL/GenBank/DDBJ whole genome shotgun (WGS) entry which is preliminary data.</text>
</comment>
<gene>
    <name evidence="16" type="primary">coaX</name>
    <name evidence="17" type="ORF">HMPREF1476_02318</name>
</gene>
<evidence type="ECO:0000313" key="17">
    <source>
        <dbReference type="EMBL" id="EPD97482.1"/>
    </source>
</evidence>
<organism evidence="17 18">
    <name type="scientific">Sutterella wadsworthensis HGA0223</name>
    <dbReference type="NCBI Taxonomy" id="1203554"/>
    <lineage>
        <taxon>Bacteria</taxon>
        <taxon>Pseudomonadati</taxon>
        <taxon>Pseudomonadota</taxon>
        <taxon>Betaproteobacteria</taxon>
        <taxon>Burkholderiales</taxon>
        <taxon>Sutterellaceae</taxon>
        <taxon>Sutterella</taxon>
    </lineage>
</organism>
<keyword evidence="8 16" id="KW-0808">Transferase</keyword>
<dbReference type="PATRIC" id="fig|1203554.3.peg.2401"/>